<comment type="caution">
    <text evidence="2">The sequence shown here is derived from an EMBL/GenBank/DDBJ whole genome shotgun (WGS) entry which is preliminary data.</text>
</comment>
<dbReference type="Proteomes" id="UP000601789">
    <property type="component" value="Unassembled WGS sequence"/>
</dbReference>
<feature type="coiled-coil region" evidence="1">
    <location>
        <begin position="22"/>
        <end position="57"/>
    </location>
</feature>
<reference evidence="2 3" key="1">
    <citation type="submission" date="2020-10" db="EMBL/GenBank/DDBJ databases">
        <title>Aquamicrobium zhengzhouensis sp. nov., a exopolysaccharide producing bacterium isolated from farmland soil.</title>
        <authorList>
            <person name="Wang X."/>
        </authorList>
    </citation>
    <scope>NUCLEOTIDE SEQUENCE [LARGE SCALE GENOMIC DNA]</scope>
    <source>
        <strain evidence="3">cd-1</strain>
    </source>
</reference>
<dbReference type="RefSeq" id="WP_198475593.1">
    <property type="nucleotide sequence ID" value="NZ_JADGMQ010000003.1"/>
</dbReference>
<accession>A0ABS0SCG7</accession>
<keyword evidence="3" id="KW-1185">Reference proteome</keyword>
<evidence type="ECO:0000256" key="1">
    <source>
        <dbReference type="SAM" id="Coils"/>
    </source>
</evidence>
<evidence type="ECO:0000313" key="3">
    <source>
        <dbReference type="Proteomes" id="UP000601789"/>
    </source>
</evidence>
<organism evidence="2 3">
    <name type="scientific">Aquamicrobium zhengzhouense</name>
    <dbReference type="NCBI Taxonomy" id="2781738"/>
    <lineage>
        <taxon>Bacteria</taxon>
        <taxon>Pseudomonadati</taxon>
        <taxon>Pseudomonadota</taxon>
        <taxon>Alphaproteobacteria</taxon>
        <taxon>Hyphomicrobiales</taxon>
        <taxon>Phyllobacteriaceae</taxon>
        <taxon>Aquamicrobium</taxon>
    </lineage>
</organism>
<evidence type="ECO:0000313" key="2">
    <source>
        <dbReference type="EMBL" id="MBI1620335.1"/>
    </source>
</evidence>
<evidence type="ECO:0008006" key="4">
    <source>
        <dbReference type="Google" id="ProtNLM"/>
    </source>
</evidence>
<gene>
    <name evidence="2" type="ORF">IOD40_06610</name>
</gene>
<name>A0ABS0SCG7_9HYPH</name>
<sequence>MNAIDQSLASAVERECNILQFREDHEEKNERLDEVMLREAKQARQRIKRIRKAAADEVAAIDAEIAALVARKAEVQTGADAKAQAEERRIAKCRAYLTAGE</sequence>
<keyword evidence="1" id="KW-0175">Coiled coil</keyword>
<dbReference type="EMBL" id="JADGMQ010000003">
    <property type="protein sequence ID" value="MBI1620335.1"/>
    <property type="molecule type" value="Genomic_DNA"/>
</dbReference>
<proteinExistence type="predicted"/>
<protein>
    <recommendedName>
        <fullName evidence="4">Serine--tRNA ligase</fullName>
    </recommendedName>
</protein>